<evidence type="ECO:0000256" key="1">
    <source>
        <dbReference type="SAM" id="MobiDB-lite"/>
    </source>
</evidence>
<dbReference type="AlphaFoldDB" id="A0A0L9UXP1"/>
<feature type="region of interest" description="Disordered" evidence="1">
    <location>
        <begin position="29"/>
        <end position="99"/>
    </location>
</feature>
<dbReference type="Gramene" id="KOM47319">
    <property type="protein sequence ID" value="KOM47319"/>
    <property type="gene ID" value="LR48_Vigan07g102300"/>
</dbReference>
<organism evidence="2 3">
    <name type="scientific">Phaseolus angularis</name>
    <name type="common">Azuki bean</name>
    <name type="synonym">Vigna angularis</name>
    <dbReference type="NCBI Taxonomy" id="3914"/>
    <lineage>
        <taxon>Eukaryota</taxon>
        <taxon>Viridiplantae</taxon>
        <taxon>Streptophyta</taxon>
        <taxon>Embryophyta</taxon>
        <taxon>Tracheophyta</taxon>
        <taxon>Spermatophyta</taxon>
        <taxon>Magnoliopsida</taxon>
        <taxon>eudicotyledons</taxon>
        <taxon>Gunneridae</taxon>
        <taxon>Pentapetalae</taxon>
        <taxon>rosids</taxon>
        <taxon>fabids</taxon>
        <taxon>Fabales</taxon>
        <taxon>Fabaceae</taxon>
        <taxon>Papilionoideae</taxon>
        <taxon>50 kb inversion clade</taxon>
        <taxon>NPAAA clade</taxon>
        <taxon>indigoferoid/millettioid clade</taxon>
        <taxon>Phaseoleae</taxon>
        <taxon>Vigna</taxon>
    </lineage>
</organism>
<gene>
    <name evidence="2" type="ORF">LR48_Vigan07g102300</name>
</gene>
<proteinExistence type="predicted"/>
<accession>A0A0L9UXP1</accession>
<evidence type="ECO:0000313" key="3">
    <source>
        <dbReference type="Proteomes" id="UP000053144"/>
    </source>
</evidence>
<dbReference type="OMA" id="HASCHVS"/>
<feature type="region of interest" description="Disordered" evidence="1">
    <location>
        <begin position="175"/>
        <end position="258"/>
    </location>
</feature>
<dbReference type="EMBL" id="CM003377">
    <property type="protein sequence ID" value="KOM47319.1"/>
    <property type="molecule type" value="Genomic_DNA"/>
</dbReference>
<feature type="compositionally biased region" description="Low complexity" evidence="1">
    <location>
        <begin position="29"/>
        <end position="40"/>
    </location>
</feature>
<protein>
    <submittedName>
        <fullName evidence="2">Uncharacterized protein</fullName>
    </submittedName>
</protein>
<feature type="compositionally biased region" description="Pro residues" evidence="1">
    <location>
        <begin position="211"/>
        <end position="224"/>
    </location>
</feature>
<dbReference type="Proteomes" id="UP000053144">
    <property type="component" value="Chromosome 7"/>
</dbReference>
<feature type="compositionally biased region" description="Low complexity" evidence="1">
    <location>
        <begin position="190"/>
        <end position="204"/>
    </location>
</feature>
<name>A0A0L9UXP1_PHAAN</name>
<evidence type="ECO:0000313" key="2">
    <source>
        <dbReference type="EMBL" id="KOM47319.1"/>
    </source>
</evidence>
<sequence length="258" mass="29004">MPPHASCHVSIVFSNTETLIQRTLAATMKPSAATATSTATVHLPREIRRRPHHQQLPPLPCRRQPPRSPPSNPRAPPPFAKWPPPSKPPNPATTAPQPWQFLPRRHLLLHCEAAIRERPPSSSSSRQRTSPSSSLYQNREFVFASPQKSRIPSRRSTTSSILLNTPRFTLLTISTAPPRSRHHHHRETYSLLSPPLTQPSTPTQRFHRPRASPPSQHPKRPPPALRKSKQRNPQRATLRFAAQAEAEGEALFPNLLKP</sequence>
<feature type="compositionally biased region" description="Low complexity" evidence="1">
    <location>
        <begin position="120"/>
        <end position="134"/>
    </location>
</feature>
<feature type="compositionally biased region" description="Pro residues" evidence="1">
    <location>
        <begin position="66"/>
        <end position="91"/>
    </location>
</feature>
<reference evidence="3" key="1">
    <citation type="journal article" date="2015" name="Proc. Natl. Acad. Sci. U.S.A.">
        <title>Genome sequencing of adzuki bean (Vigna angularis) provides insight into high starch and low fat accumulation and domestication.</title>
        <authorList>
            <person name="Yang K."/>
            <person name="Tian Z."/>
            <person name="Chen C."/>
            <person name="Luo L."/>
            <person name="Zhao B."/>
            <person name="Wang Z."/>
            <person name="Yu L."/>
            <person name="Li Y."/>
            <person name="Sun Y."/>
            <person name="Li W."/>
            <person name="Chen Y."/>
            <person name="Li Y."/>
            <person name="Zhang Y."/>
            <person name="Ai D."/>
            <person name="Zhao J."/>
            <person name="Shang C."/>
            <person name="Ma Y."/>
            <person name="Wu B."/>
            <person name="Wang M."/>
            <person name="Gao L."/>
            <person name="Sun D."/>
            <person name="Zhang P."/>
            <person name="Guo F."/>
            <person name="Wang W."/>
            <person name="Li Y."/>
            <person name="Wang J."/>
            <person name="Varshney R.K."/>
            <person name="Wang J."/>
            <person name="Ling H.Q."/>
            <person name="Wan P."/>
        </authorList>
    </citation>
    <scope>NUCLEOTIDE SEQUENCE</scope>
    <source>
        <strain evidence="3">cv. Jingnong 6</strain>
    </source>
</reference>
<feature type="region of interest" description="Disordered" evidence="1">
    <location>
        <begin position="116"/>
        <end position="158"/>
    </location>
</feature>